<evidence type="ECO:0000256" key="1">
    <source>
        <dbReference type="ARBA" id="ARBA00022679"/>
    </source>
</evidence>
<sequence>MISQEIRLVKISLTDSEKLTKIGRQTFYDAFGPPANTEENIQSYLNEKFTLEQITKELQHYNSFFYFAMLDNIITGYIKLNMGDAQTEPMQGNPLEIERIYVLNRYQGRKIGQSLVNESIRIAKEKNADYVWLGVWDQNPGAIRFYQRNGFKTIDSHEFMLGTEIQTDIIMKLEI</sequence>
<dbReference type="EMBL" id="VLNR01000087">
    <property type="protein sequence ID" value="TSE04157.1"/>
    <property type="molecule type" value="Genomic_DNA"/>
</dbReference>
<feature type="domain" description="N-acetyltransferase" evidence="3">
    <location>
        <begin position="6"/>
        <end position="175"/>
    </location>
</feature>
<gene>
    <name evidence="4" type="ORF">FOF46_27350</name>
</gene>
<dbReference type="RefSeq" id="WP_143918688.1">
    <property type="nucleotide sequence ID" value="NZ_CANMIK010000037.1"/>
</dbReference>
<dbReference type="PANTHER" id="PTHR42919:SF8">
    <property type="entry name" value="N-ALPHA-ACETYLTRANSFERASE 50"/>
    <property type="match status" value="1"/>
</dbReference>
<dbReference type="GO" id="GO:0016747">
    <property type="term" value="F:acyltransferase activity, transferring groups other than amino-acyl groups"/>
    <property type="evidence" value="ECO:0007669"/>
    <property type="project" value="InterPro"/>
</dbReference>
<keyword evidence="2" id="KW-0012">Acyltransferase</keyword>
<keyword evidence="1 4" id="KW-0808">Transferase</keyword>
<proteinExistence type="predicted"/>
<dbReference type="Pfam" id="PF00583">
    <property type="entry name" value="Acetyltransf_1"/>
    <property type="match status" value="1"/>
</dbReference>
<dbReference type="CDD" id="cd04301">
    <property type="entry name" value="NAT_SF"/>
    <property type="match status" value="1"/>
</dbReference>
<evidence type="ECO:0000256" key="2">
    <source>
        <dbReference type="ARBA" id="ARBA00023315"/>
    </source>
</evidence>
<evidence type="ECO:0000313" key="4">
    <source>
        <dbReference type="EMBL" id="TSE04157.1"/>
    </source>
</evidence>
<dbReference type="OrthoDB" id="7205533at2"/>
<comment type="caution">
    <text evidence="4">The sequence shown here is derived from an EMBL/GenBank/DDBJ whole genome shotgun (WGS) entry which is preliminary data.</text>
</comment>
<evidence type="ECO:0000259" key="3">
    <source>
        <dbReference type="PROSITE" id="PS51186"/>
    </source>
</evidence>
<name>A0A554VC15_9FLAO</name>
<reference evidence="4 5" key="1">
    <citation type="submission" date="2019-07" db="EMBL/GenBank/DDBJ databases">
        <title>The draft genome sequence of Aquimarina algiphila M91.</title>
        <authorList>
            <person name="Meng X."/>
        </authorList>
    </citation>
    <scope>NUCLEOTIDE SEQUENCE [LARGE SCALE GENOMIC DNA]</scope>
    <source>
        <strain evidence="4 5">M91</strain>
    </source>
</reference>
<protein>
    <submittedName>
        <fullName evidence="4">GNAT family N-acetyltransferase</fullName>
    </submittedName>
</protein>
<dbReference type="Gene3D" id="3.40.630.30">
    <property type="match status" value="1"/>
</dbReference>
<keyword evidence="5" id="KW-1185">Reference proteome</keyword>
<dbReference type="InterPro" id="IPR051556">
    <property type="entry name" value="N-term/lysine_N-AcTrnsfr"/>
</dbReference>
<evidence type="ECO:0000313" key="5">
    <source>
        <dbReference type="Proteomes" id="UP000318833"/>
    </source>
</evidence>
<dbReference type="SUPFAM" id="SSF55729">
    <property type="entry name" value="Acyl-CoA N-acyltransferases (Nat)"/>
    <property type="match status" value="1"/>
</dbReference>
<dbReference type="PROSITE" id="PS51186">
    <property type="entry name" value="GNAT"/>
    <property type="match status" value="1"/>
</dbReference>
<dbReference type="InterPro" id="IPR016181">
    <property type="entry name" value="Acyl_CoA_acyltransferase"/>
</dbReference>
<organism evidence="4 5">
    <name type="scientific">Aquimarina algiphila</name>
    <dbReference type="NCBI Taxonomy" id="2047982"/>
    <lineage>
        <taxon>Bacteria</taxon>
        <taxon>Pseudomonadati</taxon>
        <taxon>Bacteroidota</taxon>
        <taxon>Flavobacteriia</taxon>
        <taxon>Flavobacteriales</taxon>
        <taxon>Flavobacteriaceae</taxon>
        <taxon>Aquimarina</taxon>
    </lineage>
</organism>
<dbReference type="AlphaFoldDB" id="A0A554VC15"/>
<dbReference type="InterPro" id="IPR000182">
    <property type="entry name" value="GNAT_dom"/>
</dbReference>
<dbReference type="PANTHER" id="PTHR42919">
    <property type="entry name" value="N-ALPHA-ACETYLTRANSFERASE"/>
    <property type="match status" value="1"/>
</dbReference>
<dbReference type="Proteomes" id="UP000318833">
    <property type="component" value="Unassembled WGS sequence"/>
</dbReference>
<accession>A0A554VC15</accession>